<dbReference type="EMBL" id="FNRT01000002">
    <property type="protein sequence ID" value="SEC18736.1"/>
    <property type="molecule type" value="Genomic_DNA"/>
</dbReference>
<protein>
    <recommendedName>
        <fullName evidence="3">DUF2064 domain-containing protein</fullName>
    </recommendedName>
</protein>
<dbReference type="STRING" id="402596.SAMN04489844_1842"/>
<dbReference type="InterPro" id="IPR029044">
    <property type="entry name" value="Nucleotide-diphossugar_trans"/>
</dbReference>
<accession>A0A1H4QGH1</accession>
<dbReference type="PANTHER" id="PTHR36529">
    <property type="entry name" value="SLL1095 PROTEIN"/>
    <property type="match status" value="1"/>
</dbReference>
<dbReference type="Proteomes" id="UP000198742">
    <property type="component" value="Unassembled WGS sequence"/>
</dbReference>
<evidence type="ECO:0008006" key="3">
    <source>
        <dbReference type="Google" id="ProtNLM"/>
    </source>
</evidence>
<evidence type="ECO:0000313" key="2">
    <source>
        <dbReference type="Proteomes" id="UP000198742"/>
    </source>
</evidence>
<name>A0A1H4QGH1_9ACTN</name>
<proteinExistence type="predicted"/>
<dbReference type="PANTHER" id="PTHR36529:SF1">
    <property type="entry name" value="GLYCOSYLTRANSFERASE"/>
    <property type="match status" value="1"/>
</dbReference>
<dbReference type="OrthoDB" id="9798250at2"/>
<dbReference type="InterPro" id="IPR018641">
    <property type="entry name" value="Trfase_1_rSAM/seldom-assoc"/>
</dbReference>
<dbReference type="RefSeq" id="WP_090968836.1">
    <property type="nucleotide sequence ID" value="NZ_FNRT01000002.1"/>
</dbReference>
<dbReference type="AlphaFoldDB" id="A0A1H4QGH1"/>
<dbReference type="Gene3D" id="3.90.550.10">
    <property type="entry name" value="Spore Coat Polysaccharide Biosynthesis Protein SpsA, Chain A"/>
    <property type="match status" value="1"/>
</dbReference>
<dbReference type="SUPFAM" id="SSF53448">
    <property type="entry name" value="Nucleotide-diphospho-sugar transferases"/>
    <property type="match status" value="1"/>
</dbReference>
<organism evidence="1 2">
    <name type="scientific">Nocardioides exalbidus</name>
    <dbReference type="NCBI Taxonomy" id="402596"/>
    <lineage>
        <taxon>Bacteria</taxon>
        <taxon>Bacillati</taxon>
        <taxon>Actinomycetota</taxon>
        <taxon>Actinomycetes</taxon>
        <taxon>Propionibacteriales</taxon>
        <taxon>Nocardioidaceae</taxon>
        <taxon>Nocardioides</taxon>
    </lineage>
</organism>
<dbReference type="Pfam" id="PF09837">
    <property type="entry name" value="DUF2064"/>
    <property type="match status" value="1"/>
</dbReference>
<keyword evidence="2" id="KW-1185">Reference proteome</keyword>
<reference evidence="2" key="1">
    <citation type="submission" date="2016-10" db="EMBL/GenBank/DDBJ databases">
        <authorList>
            <person name="Varghese N."/>
            <person name="Submissions S."/>
        </authorList>
    </citation>
    <scope>NUCLEOTIDE SEQUENCE [LARGE SCALE GENOMIC DNA]</scope>
    <source>
        <strain evidence="2">DSM 22017</strain>
    </source>
</reference>
<gene>
    <name evidence="1" type="ORF">SAMN04489844_1842</name>
</gene>
<evidence type="ECO:0000313" key="1">
    <source>
        <dbReference type="EMBL" id="SEC18736.1"/>
    </source>
</evidence>
<sequence length="216" mass="22347">MKVLLVAKAPVAGQVKTRLGAEVGAGRAAELAAAALLDTIEACREAGMEGHLSLSGDLAGAVRGEALAAALDGWTITAQRGDSFAERLVHAHDDAGHGVVVQIGMDTPHVTAEALTAAAAGLADHDAVLGPADDGGWWALARRDPDVVRHVAEVEMSTADTYADTRRALERAGCRVGSTGAMTDVDTVEDADRVAELAPHTRFARLWRSTARGGTL</sequence>